<name>A8GZM7_SHEPA</name>
<dbReference type="Pfam" id="PF04134">
    <property type="entry name" value="DCC1-like"/>
    <property type="match status" value="1"/>
</dbReference>
<dbReference type="GO" id="GO:0015035">
    <property type="term" value="F:protein-disulfide reductase activity"/>
    <property type="evidence" value="ECO:0007669"/>
    <property type="project" value="InterPro"/>
</dbReference>
<dbReference type="EMBL" id="CP000851">
    <property type="protein sequence ID" value="ABV85764.1"/>
    <property type="molecule type" value="Genomic_DNA"/>
</dbReference>
<accession>A8GZM7</accession>
<sequence length="131" mass="14626">MVVSVMPSEKAVVIFDGACNLCDGAVCVITRHDPNSVFELVALQSMQGRALLSQFKLTDVAMDSVILIKQGQYYLRSDAIIEIAKSLSGAPRLVKYVAFFPRVLRNATYNFIAKHRYRLFGQKAICQLPKK</sequence>
<organism evidence="1 2">
    <name type="scientific">Shewanella pealeana (strain ATCC 700345 / ANG-SQ1)</name>
    <dbReference type="NCBI Taxonomy" id="398579"/>
    <lineage>
        <taxon>Bacteria</taxon>
        <taxon>Pseudomonadati</taxon>
        <taxon>Pseudomonadota</taxon>
        <taxon>Gammaproteobacteria</taxon>
        <taxon>Alteromonadales</taxon>
        <taxon>Shewanellaceae</taxon>
        <taxon>Shewanella</taxon>
    </lineage>
</organism>
<evidence type="ECO:0000313" key="2">
    <source>
        <dbReference type="Proteomes" id="UP000002608"/>
    </source>
</evidence>
<dbReference type="KEGG" id="spl:Spea_0436"/>
<dbReference type="HOGENOM" id="CLU_092206_2_1_6"/>
<gene>
    <name evidence="1" type="ordered locus">Spea_0436</name>
</gene>
<dbReference type="InterPro" id="IPR052927">
    <property type="entry name" value="DCC_oxidoreductase"/>
</dbReference>
<reference evidence="1 2" key="1">
    <citation type="submission" date="2007-10" db="EMBL/GenBank/DDBJ databases">
        <title>Complete sequence of Shewanella pealeana ATCC 700345.</title>
        <authorList>
            <consortium name="US DOE Joint Genome Institute"/>
            <person name="Copeland A."/>
            <person name="Lucas S."/>
            <person name="Lapidus A."/>
            <person name="Barry K."/>
            <person name="Glavina del Rio T."/>
            <person name="Dalin E."/>
            <person name="Tice H."/>
            <person name="Pitluck S."/>
            <person name="Chertkov O."/>
            <person name="Brettin T."/>
            <person name="Bruce D."/>
            <person name="Detter J.C."/>
            <person name="Han C."/>
            <person name="Schmutz J."/>
            <person name="Larimer F."/>
            <person name="Land M."/>
            <person name="Hauser L."/>
            <person name="Kyrpides N."/>
            <person name="Kim E."/>
            <person name="Zhao J.-S.Z."/>
            <person name="Manno D."/>
            <person name="Hawari J."/>
            <person name="Richardson P."/>
        </authorList>
    </citation>
    <scope>NUCLEOTIDE SEQUENCE [LARGE SCALE GENOMIC DNA]</scope>
    <source>
        <strain evidence="2">ATCC 700345 / ANG-SQ1</strain>
    </source>
</reference>
<evidence type="ECO:0000313" key="1">
    <source>
        <dbReference type="EMBL" id="ABV85764.1"/>
    </source>
</evidence>
<dbReference type="AlphaFoldDB" id="A8GZM7"/>
<dbReference type="Proteomes" id="UP000002608">
    <property type="component" value="Chromosome"/>
</dbReference>
<protein>
    <submittedName>
        <fullName evidence="1">Putative thiol-disulphide oxidoreductase DCC</fullName>
    </submittedName>
</protein>
<dbReference type="eggNOG" id="COG3011">
    <property type="taxonomic scope" value="Bacteria"/>
</dbReference>
<dbReference type="PANTHER" id="PTHR33639">
    <property type="entry name" value="THIOL-DISULFIDE OXIDOREDUCTASE DCC"/>
    <property type="match status" value="1"/>
</dbReference>
<proteinExistence type="predicted"/>
<keyword evidence="2" id="KW-1185">Reference proteome</keyword>
<dbReference type="InterPro" id="IPR007263">
    <property type="entry name" value="DCC1-like"/>
</dbReference>
<dbReference type="PANTHER" id="PTHR33639:SF2">
    <property type="entry name" value="DUF393 DOMAIN-CONTAINING PROTEIN"/>
    <property type="match status" value="1"/>
</dbReference>
<dbReference type="STRING" id="398579.Spea_0436"/>